<dbReference type="EMBL" id="VSWC01000092">
    <property type="protein sequence ID" value="KAA1091473.1"/>
    <property type="molecule type" value="Genomic_DNA"/>
</dbReference>
<name>A0A5B0MHG4_PUCGR</name>
<evidence type="ECO:0000313" key="7">
    <source>
        <dbReference type="EMBL" id="KAA1076112.1"/>
    </source>
</evidence>
<feature type="region of interest" description="Disordered" evidence="5">
    <location>
        <begin position="143"/>
        <end position="226"/>
    </location>
</feature>
<protein>
    <submittedName>
        <fullName evidence="7">E3 ubiquitin-protein ligase rad18</fullName>
    </submittedName>
</protein>
<keyword evidence="2 4" id="KW-0863">Zinc-finger</keyword>
<evidence type="ECO:0000313" key="9">
    <source>
        <dbReference type="Proteomes" id="UP000324748"/>
    </source>
</evidence>
<dbReference type="GO" id="GO:0003697">
    <property type="term" value="F:single-stranded DNA binding"/>
    <property type="evidence" value="ECO:0007669"/>
    <property type="project" value="InterPro"/>
</dbReference>
<dbReference type="InterPro" id="IPR018957">
    <property type="entry name" value="Znf_C3HC4_RING-type"/>
</dbReference>
<keyword evidence="1" id="KW-0479">Metal-binding</keyword>
<reference evidence="9 10" key="1">
    <citation type="submission" date="2019-05" db="EMBL/GenBank/DDBJ databases">
        <title>Emergence of the Ug99 lineage of the wheat stem rust pathogen through somatic hybridization.</title>
        <authorList>
            <person name="Li F."/>
            <person name="Upadhyaya N.M."/>
            <person name="Sperschneider J."/>
            <person name="Matny O."/>
            <person name="Nguyen-Phuc H."/>
            <person name="Mago R."/>
            <person name="Raley C."/>
            <person name="Miller M.E."/>
            <person name="Silverstein K.A.T."/>
            <person name="Henningsen E."/>
            <person name="Hirsch C.D."/>
            <person name="Visser B."/>
            <person name="Pretorius Z.A."/>
            <person name="Steffenson B.J."/>
            <person name="Schwessinger B."/>
            <person name="Dodds P.N."/>
            <person name="Figueroa M."/>
        </authorList>
    </citation>
    <scope>NUCLEOTIDE SEQUENCE [LARGE SCALE GENOMIC DNA]</scope>
    <source>
        <strain evidence="8">21-0</strain>
        <strain evidence="7 10">Ug99</strain>
    </source>
</reference>
<evidence type="ECO:0000256" key="3">
    <source>
        <dbReference type="ARBA" id="ARBA00022833"/>
    </source>
</evidence>
<organism evidence="7 10">
    <name type="scientific">Puccinia graminis f. sp. tritici</name>
    <dbReference type="NCBI Taxonomy" id="56615"/>
    <lineage>
        <taxon>Eukaryota</taxon>
        <taxon>Fungi</taxon>
        <taxon>Dikarya</taxon>
        <taxon>Basidiomycota</taxon>
        <taxon>Pucciniomycotina</taxon>
        <taxon>Pucciniomycetes</taxon>
        <taxon>Pucciniales</taxon>
        <taxon>Pucciniaceae</taxon>
        <taxon>Puccinia</taxon>
    </lineage>
</organism>
<gene>
    <name evidence="7" type="primary">RAD18_2</name>
    <name evidence="8" type="synonym">RAD18_1</name>
    <name evidence="8" type="ORF">PGT21_034450</name>
    <name evidence="7" type="ORF">PGTUg99_035902</name>
</gene>
<evidence type="ECO:0000259" key="6">
    <source>
        <dbReference type="PROSITE" id="PS50089"/>
    </source>
</evidence>
<sequence length="590" mass="65944">MPTKSNKNSLQYQLSLVSAPEDFPPELSTLSTLDSTLRCPVCKDFYQAPVIIHIQKCCHTFCSACIRTCFNNNSNNHKIGATGLGGVGNSQRCPICKVEAQEEKIKPVPTLESAVISWQDAREEIFRIIERSQSLESQLNELRSLSSSNSKPIMEEATSKQKKTAHTSSQQQSAKTTSHPEPKTRAQKAKLSAKRKSQDRPTQTEDSDDGIEVLDHNPTDPSAPVRCPICSTQMLNAKMDSHLTSCLNEKNRNRSQSSSVPAKKLKTSHQRGTQPVQKRIPLPHFASMKTKDIKTELSKHDLRSDGTSSIQMRRLSRYITLFNANLDANPLHQKSLESLRKALYEWESLQDSENLNLDKNRQKIFSNQTNYLKSNHSQFAQLIDQASKSLKPPPKPVDSLPSDPSTSSLAEAHPPETDSRPSQVVESNSNGNYGELDNNHESPIQKHFALESPDLAPHLESTLQENHRPRINSDTNPEDRQDPNETEYSTQKAVDDPEDDHHPKLNSNGNLEDRPDPNQSERQDNHQPENESKTSQIPPSNSDIHPQGGSPSTNNLRQSSLKPGDQLSFARSPPLPHPESTAEDHRLPEN</sequence>
<dbReference type="GO" id="GO:0006513">
    <property type="term" value="P:protein monoubiquitination"/>
    <property type="evidence" value="ECO:0007669"/>
    <property type="project" value="InterPro"/>
</dbReference>
<feature type="compositionally biased region" description="Basic residues" evidence="5">
    <location>
        <begin position="185"/>
        <end position="195"/>
    </location>
</feature>
<dbReference type="SMART" id="SM00184">
    <property type="entry name" value="RING"/>
    <property type="match status" value="1"/>
</dbReference>
<dbReference type="Proteomes" id="UP000324748">
    <property type="component" value="Unassembled WGS sequence"/>
</dbReference>
<dbReference type="GO" id="GO:0097505">
    <property type="term" value="C:Rad6-Rad18 complex"/>
    <property type="evidence" value="ECO:0007669"/>
    <property type="project" value="TreeGrafter"/>
</dbReference>
<dbReference type="InterPro" id="IPR013083">
    <property type="entry name" value="Znf_RING/FYVE/PHD"/>
</dbReference>
<feature type="domain" description="RING-type" evidence="6">
    <location>
        <begin position="39"/>
        <end position="97"/>
    </location>
</feature>
<dbReference type="Pfam" id="PF00097">
    <property type="entry name" value="zf-C3HC4"/>
    <property type="match status" value="1"/>
</dbReference>
<comment type="caution">
    <text evidence="7">The sequence shown here is derived from an EMBL/GenBank/DDBJ whole genome shotgun (WGS) entry which is preliminary data.</text>
</comment>
<feature type="region of interest" description="Disordered" evidence="5">
    <location>
        <begin position="249"/>
        <end position="274"/>
    </location>
</feature>
<feature type="compositionally biased region" description="Basic and acidic residues" evidence="5">
    <location>
        <begin position="511"/>
        <end position="532"/>
    </location>
</feature>
<dbReference type="InterPro" id="IPR001841">
    <property type="entry name" value="Znf_RING"/>
</dbReference>
<accession>A0A5B0MHG4</accession>
<dbReference type="GO" id="GO:0008270">
    <property type="term" value="F:zinc ion binding"/>
    <property type="evidence" value="ECO:0007669"/>
    <property type="project" value="UniProtKB-KW"/>
</dbReference>
<dbReference type="InterPro" id="IPR017907">
    <property type="entry name" value="Znf_RING_CS"/>
</dbReference>
<feature type="compositionally biased region" description="Low complexity" evidence="5">
    <location>
        <begin position="166"/>
        <end position="177"/>
    </location>
</feature>
<keyword evidence="9" id="KW-1185">Reference proteome</keyword>
<feature type="compositionally biased region" description="Basic and acidic residues" evidence="5">
    <location>
        <begin position="580"/>
        <end position="590"/>
    </location>
</feature>
<keyword evidence="3" id="KW-0862">Zinc</keyword>
<dbReference type="GO" id="GO:0005634">
    <property type="term" value="C:nucleus"/>
    <property type="evidence" value="ECO:0007669"/>
    <property type="project" value="TreeGrafter"/>
</dbReference>
<feature type="compositionally biased region" description="Polar residues" evidence="5">
    <location>
        <begin position="420"/>
        <end position="432"/>
    </location>
</feature>
<feature type="region of interest" description="Disordered" evidence="5">
    <location>
        <begin position="388"/>
        <end position="590"/>
    </location>
</feature>
<feature type="compositionally biased region" description="Polar residues" evidence="5">
    <location>
        <begin position="533"/>
        <end position="561"/>
    </location>
</feature>
<feature type="compositionally biased region" description="Low complexity" evidence="5">
    <location>
        <begin position="398"/>
        <end position="409"/>
    </location>
</feature>
<dbReference type="GO" id="GO:0061630">
    <property type="term" value="F:ubiquitin protein ligase activity"/>
    <property type="evidence" value="ECO:0007669"/>
    <property type="project" value="InterPro"/>
</dbReference>
<dbReference type="SUPFAM" id="SSF57850">
    <property type="entry name" value="RING/U-box"/>
    <property type="match status" value="1"/>
</dbReference>
<dbReference type="PANTHER" id="PTHR14134">
    <property type="entry name" value="E3 UBIQUITIN-PROTEIN LIGASE RAD18"/>
    <property type="match status" value="1"/>
</dbReference>
<dbReference type="OrthoDB" id="9049620at2759"/>
<dbReference type="Proteomes" id="UP000325313">
    <property type="component" value="Unassembled WGS sequence"/>
</dbReference>
<feature type="compositionally biased region" description="Polar residues" evidence="5">
    <location>
        <begin position="249"/>
        <end position="260"/>
    </location>
</feature>
<evidence type="ECO:0000256" key="2">
    <source>
        <dbReference type="ARBA" id="ARBA00022771"/>
    </source>
</evidence>
<evidence type="ECO:0000313" key="10">
    <source>
        <dbReference type="Proteomes" id="UP000325313"/>
    </source>
</evidence>
<dbReference type="PANTHER" id="PTHR14134:SF2">
    <property type="entry name" value="E3 UBIQUITIN-PROTEIN LIGASE RAD18"/>
    <property type="match status" value="1"/>
</dbReference>
<dbReference type="Gene3D" id="3.30.40.10">
    <property type="entry name" value="Zinc/RING finger domain, C3HC4 (zinc finger)"/>
    <property type="match status" value="1"/>
</dbReference>
<dbReference type="InterPro" id="IPR039577">
    <property type="entry name" value="Rad18"/>
</dbReference>
<evidence type="ECO:0000256" key="4">
    <source>
        <dbReference type="PROSITE-ProRule" id="PRU00175"/>
    </source>
</evidence>
<dbReference type="AlphaFoldDB" id="A0A5B0MHG4"/>
<dbReference type="EMBL" id="VDEP01000471">
    <property type="protein sequence ID" value="KAA1076112.1"/>
    <property type="molecule type" value="Genomic_DNA"/>
</dbReference>
<evidence type="ECO:0000313" key="8">
    <source>
        <dbReference type="EMBL" id="KAA1091473.1"/>
    </source>
</evidence>
<proteinExistence type="predicted"/>
<evidence type="ECO:0000256" key="1">
    <source>
        <dbReference type="ARBA" id="ARBA00022723"/>
    </source>
</evidence>
<dbReference type="GO" id="GO:0006301">
    <property type="term" value="P:DNA damage tolerance"/>
    <property type="evidence" value="ECO:0007669"/>
    <property type="project" value="InterPro"/>
</dbReference>
<dbReference type="PROSITE" id="PS00518">
    <property type="entry name" value="ZF_RING_1"/>
    <property type="match status" value="1"/>
</dbReference>
<feature type="compositionally biased region" description="Basic and acidic residues" evidence="5">
    <location>
        <begin position="493"/>
        <end position="503"/>
    </location>
</feature>
<evidence type="ECO:0000256" key="5">
    <source>
        <dbReference type="SAM" id="MobiDB-lite"/>
    </source>
</evidence>
<dbReference type="PROSITE" id="PS50089">
    <property type="entry name" value="ZF_RING_2"/>
    <property type="match status" value="1"/>
</dbReference>